<name>A0AAU7URZ6_9NOCA</name>
<proteinExistence type="predicted"/>
<dbReference type="GO" id="GO:0016787">
    <property type="term" value="F:hydrolase activity"/>
    <property type="evidence" value="ECO:0007669"/>
    <property type="project" value="UniProtKB-KW"/>
</dbReference>
<keyword evidence="1" id="KW-0378">Hydrolase</keyword>
<gene>
    <name evidence="1" type="ORF">RBB84_15615</name>
</gene>
<dbReference type="AlphaFoldDB" id="A0AAU7URZ6"/>
<dbReference type="RefSeq" id="WP_231912033.1">
    <property type="nucleotide sequence ID" value="NZ_CP132970.1"/>
</dbReference>
<sequence>MVAVRRHVGETGDGFPLSSAQRGIWFAQHLLGDIPLTIAQYVDVRGEFDPEIFADAGAATARFFGNPLNMWGPFDDPTWVANDPYVNAEKLRGTTLYLSSRTGLPGHYDNLESEWIKDEEDLTDVVIKGGLIEAAAADCTRRMATRLDELGIPATIDIHDDGTHNWGYWQDDLHNSWPVLGPAIGVS</sequence>
<dbReference type="KEGG" id="rhox:RBB84_15615"/>
<dbReference type="EMBL" id="CP132970">
    <property type="protein sequence ID" value="XBW02738.1"/>
    <property type="molecule type" value="Genomic_DNA"/>
</dbReference>
<evidence type="ECO:0000313" key="1">
    <source>
        <dbReference type="EMBL" id="XBW02738.1"/>
    </source>
</evidence>
<protein>
    <submittedName>
        <fullName evidence="1">Alpha/beta hydrolase-fold protein</fullName>
    </submittedName>
</protein>
<reference evidence="1" key="1">
    <citation type="submission" date="2023-08" db="EMBL/GenBank/DDBJ databases">
        <title>The novel hydrolase IpcH responsible for the initial isoprocarb degradation step in Rhodococcus sp. D-6.</title>
        <authorList>
            <person name="Zhu Q."/>
        </authorList>
    </citation>
    <scope>NUCLEOTIDE SEQUENCE</scope>
    <source>
        <strain evidence="1">D-6</strain>
    </source>
</reference>
<organism evidence="1">
    <name type="scientific">Rhodococcus sp. D-6</name>
    <dbReference type="NCBI Taxonomy" id="1387842"/>
    <lineage>
        <taxon>Bacteria</taxon>
        <taxon>Bacillati</taxon>
        <taxon>Actinomycetota</taxon>
        <taxon>Actinomycetes</taxon>
        <taxon>Mycobacteriales</taxon>
        <taxon>Nocardiaceae</taxon>
        <taxon>Rhodococcus</taxon>
    </lineage>
</organism>
<accession>A0AAU7URZ6</accession>
<dbReference type="InterPro" id="IPR029058">
    <property type="entry name" value="AB_hydrolase_fold"/>
</dbReference>
<dbReference type="SUPFAM" id="SSF53474">
    <property type="entry name" value="alpha/beta-Hydrolases"/>
    <property type="match status" value="1"/>
</dbReference>
<dbReference type="Gene3D" id="3.40.50.1820">
    <property type="entry name" value="alpha/beta hydrolase"/>
    <property type="match status" value="1"/>
</dbReference>